<protein>
    <submittedName>
        <fullName evidence="2">Alpha/beta hydrolase family protein</fullName>
    </submittedName>
</protein>
<dbReference type="Gene3D" id="3.40.50.1820">
    <property type="entry name" value="alpha/beta hydrolase"/>
    <property type="match status" value="1"/>
</dbReference>
<dbReference type="InterPro" id="IPR000073">
    <property type="entry name" value="AB_hydrolase_1"/>
</dbReference>
<gene>
    <name evidence="2" type="ORF">TPC1_20033</name>
</gene>
<feature type="non-terminal residue" evidence="2">
    <location>
        <position position="1"/>
    </location>
</feature>
<evidence type="ECO:0000313" key="2">
    <source>
        <dbReference type="EMBL" id="JAP90668.1"/>
    </source>
</evidence>
<accession>A0A146K2I2</accession>
<keyword evidence="2" id="KW-0378">Hydrolase</keyword>
<dbReference type="InterPro" id="IPR029058">
    <property type="entry name" value="AB_hydrolase_fold"/>
</dbReference>
<dbReference type="GO" id="GO:0016787">
    <property type="term" value="F:hydrolase activity"/>
    <property type="evidence" value="ECO:0007669"/>
    <property type="project" value="UniProtKB-KW"/>
</dbReference>
<feature type="domain" description="AB hydrolase-1" evidence="1">
    <location>
        <begin position="88"/>
        <end position="171"/>
    </location>
</feature>
<proteinExistence type="predicted"/>
<evidence type="ECO:0000259" key="1">
    <source>
        <dbReference type="Pfam" id="PF00561"/>
    </source>
</evidence>
<reference evidence="2" key="1">
    <citation type="submission" date="2015-07" db="EMBL/GenBank/DDBJ databases">
        <title>Adaptation to a free-living lifestyle via gene acquisitions in the diplomonad Trepomonas sp. PC1.</title>
        <authorList>
            <person name="Xu F."/>
            <person name="Jerlstrom-Hultqvist J."/>
            <person name="Kolisko M."/>
            <person name="Simpson A.G.B."/>
            <person name="Roger A.J."/>
            <person name="Svard S.G."/>
            <person name="Andersson J.O."/>
        </authorList>
    </citation>
    <scope>NUCLEOTIDE SEQUENCE</scope>
    <source>
        <strain evidence="2">PC1</strain>
    </source>
</reference>
<dbReference type="EMBL" id="GDID01005938">
    <property type="protein sequence ID" value="JAP90668.1"/>
    <property type="molecule type" value="Transcribed_RNA"/>
</dbReference>
<dbReference type="SUPFAM" id="SSF53474">
    <property type="entry name" value="alpha/beta-Hydrolases"/>
    <property type="match status" value="1"/>
</dbReference>
<sequence>LLYTIVTIPLILIISKVKKQQYKIFTATNTQIKIKNSFVSNNLVKPKEIAYETLKINVKDHQRTVMHLSGDKDKPIVVLPFSFGHHQSHCVRRLVHCLNSRNYDIYVLLYRGVGDKIDQNSSYTTHNEIDSIVELHKQLLDKKFSLVGISQGGMRALRFADQYPGLLNQCLALYVNLDYRHCFTYSFRQQMKMAPQFKRFVEENREFFIKNSFSEQFVDNFNGSFLDFDQRNAEKMGLDIQSYYEQMVFPRNLNLKVKTLIVNVKDDEWGHSYVPDTNQEFVLINKGEHLLSLDQHGEDVVVKLGCQWLQ</sequence>
<organism evidence="2">
    <name type="scientific">Trepomonas sp. PC1</name>
    <dbReference type="NCBI Taxonomy" id="1076344"/>
    <lineage>
        <taxon>Eukaryota</taxon>
        <taxon>Metamonada</taxon>
        <taxon>Diplomonadida</taxon>
        <taxon>Hexamitidae</taxon>
        <taxon>Hexamitinae</taxon>
        <taxon>Trepomonas</taxon>
    </lineage>
</organism>
<dbReference type="AlphaFoldDB" id="A0A146K2I2"/>
<name>A0A146K2I2_9EUKA</name>
<dbReference type="Pfam" id="PF00561">
    <property type="entry name" value="Abhydrolase_1"/>
    <property type="match status" value="1"/>
</dbReference>